<accession>A0A917PXH1</accession>
<feature type="compositionally biased region" description="Basic and acidic residues" evidence="1">
    <location>
        <begin position="35"/>
        <end position="44"/>
    </location>
</feature>
<dbReference type="AlphaFoldDB" id="A0A917PXH1"/>
<reference evidence="2" key="2">
    <citation type="submission" date="2020-09" db="EMBL/GenBank/DDBJ databases">
        <authorList>
            <person name="Sun Q."/>
            <person name="Ohkuma M."/>
        </authorList>
    </citation>
    <scope>NUCLEOTIDE SEQUENCE</scope>
    <source>
        <strain evidence="2">JCM 30078</strain>
    </source>
</reference>
<reference evidence="2" key="1">
    <citation type="journal article" date="2014" name="Int. J. Syst. Evol. Microbiol.">
        <title>Complete genome sequence of Corynebacterium casei LMG S-19264T (=DSM 44701T), isolated from a smear-ripened cheese.</title>
        <authorList>
            <consortium name="US DOE Joint Genome Institute (JGI-PGF)"/>
            <person name="Walter F."/>
            <person name="Albersmeier A."/>
            <person name="Kalinowski J."/>
            <person name="Ruckert C."/>
        </authorList>
    </citation>
    <scope>NUCLEOTIDE SEQUENCE</scope>
    <source>
        <strain evidence="2">JCM 30078</strain>
    </source>
</reference>
<proteinExistence type="predicted"/>
<organism evidence="2 3">
    <name type="scientific">Pseudomonas matsuisoli</name>
    <dbReference type="NCBI Taxonomy" id="1515666"/>
    <lineage>
        <taxon>Bacteria</taxon>
        <taxon>Pseudomonadati</taxon>
        <taxon>Pseudomonadota</taxon>
        <taxon>Gammaproteobacteria</taxon>
        <taxon>Pseudomonadales</taxon>
        <taxon>Pseudomonadaceae</taxon>
        <taxon>Pseudomonas</taxon>
    </lineage>
</organism>
<name>A0A917PXH1_9PSED</name>
<gene>
    <name evidence="2" type="ORF">GCM10009304_24280</name>
</gene>
<keyword evidence="3" id="KW-1185">Reference proteome</keyword>
<dbReference type="EMBL" id="BMPO01000005">
    <property type="protein sequence ID" value="GGJ97522.1"/>
    <property type="molecule type" value="Genomic_DNA"/>
</dbReference>
<evidence type="ECO:0000313" key="3">
    <source>
        <dbReference type="Proteomes" id="UP000635983"/>
    </source>
</evidence>
<protein>
    <submittedName>
        <fullName evidence="2">Uncharacterized protein</fullName>
    </submittedName>
</protein>
<evidence type="ECO:0000256" key="1">
    <source>
        <dbReference type="SAM" id="MobiDB-lite"/>
    </source>
</evidence>
<evidence type="ECO:0000313" key="2">
    <source>
        <dbReference type="EMBL" id="GGJ97522.1"/>
    </source>
</evidence>
<sequence length="44" mass="4568">MSDLTGAGRFTERGSSLGKDGAQYNDRYMAGKAGGTHELHGVPA</sequence>
<comment type="caution">
    <text evidence="2">The sequence shown here is derived from an EMBL/GenBank/DDBJ whole genome shotgun (WGS) entry which is preliminary data.</text>
</comment>
<dbReference type="Proteomes" id="UP000635983">
    <property type="component" value="Unassembled WGS sequence"/>
</dbReference>
<feature type="region of interest" description="Disordered" evidence="1">
    <location>
        <begin position="1"/>
        <end position="44"/>
    </location>
</feature>